<evidence type="ECO:0000256" key="4">
    <source>
        <dbReference type="ARBA" id="ARBA00016436"/>
    </source>
</evidence>
<proteinExistence type="inferred from homology"/>
<dbReference type="GO" id="GO:0005524">
    <property type="term" value="F:ATP binding"/>
    <property type="evidence" value="ECO:0007669"/>
    <property type="project" value="UniProtKB-UniRule"/>
</dbReference>
<keyword evidence="7 13" id="KW-0808">Transferase</keyword>
<sequence length="392" mass="44074">MGIFQEANENIQHYVLDVIYERRSGGFVPLVRALLRALSGLFELAVQIRLRCYKTGILKTKSLGCMIVSIGNITVGGTGKTPAVEVFARALQKEGRKVAVVSRGYRSSSRFTIKRFLKKLFFLLPKEKQVKVVSDGKKIFLNSSLAGDEPYMLAKKLPGVVVVVDKDRIKAGEYAIQEFGVDTIILDDGYQYLPLNPRFDVLLVDTTNPFGNSRLLPSGVLREPLVNLNRADLFLLTKSKPDNDLTELKSTIRQYNYRAEFIECQHRSIELVNITDNSVRELSFLKGKRIALVSGIADPTGFEKAIESFGPQVAAVHRFQDHHRFSEKEIQRILKDGNKKNIAAVVTTEKDAVRFPQLESTKGIPVFFLRVEMALISGENVFQDSISRLCFK</sequence>
<reference evidence="14 15" key="1">
    <citation type="journal article" date="2017" name="ISME J.">
        <title>Energy and carbon metabolisms in a deep terrestrial subsurface fluid microbial community.</title>
        <authorList>
            <person name="Momper L."/>
            <person name="Jungbluth S.P."/>
            <person name="Lee M.D."/>
            <person name="Amend J.P."/>
        </authorList>
    </citation>
    <scope>NUCLEOTIDE SEQUENCE [LARGE SCALE GENOMIC DNA]</scope>
    <source>
        <strain evidence="14">SURF_26</strain>
    </source>
</reference>
<evidence type="ECO:0000256" key="6">
    <source>
        <dbReference type="ARBA" id="ARBA00022556"/>
    </source>
</evidence>
<comment type="pathway">
    <text evidence="2 13">Glycolipid biosynthesis; lipid IV(A) biosynthesis; lipid IV(A) from (3R)-3-hydroxytetradecanoyl-[acyl-carrier-protein] and UDP-N-acetyl-alpha-D-glucosamine: step 6/6.</text>
</comment>
<dbReference type="HAMAP" id="MF_00409">
    <property type="entry name" value="LpxK"/>
    <property type="match status" value="1"/>
</dbReference>
<accession>A0A3A4R3P9</accession>
<evidence type="ECO:0000256" key="5">
    <source>
        <dbReference type="ARBA" id="ARBA00022516"/>
    </source>
</evidence>
<dbReference type="InterPro" id="IPR003758">
    <property type="entry name" value="LpxK"/>
</dbReference>
<evidence type="ECO:0000256" key="11">
    <source>
        <dbReference type="ARBA" id="ARBA00023098"/>
    </source>
</evidence>
<name>A0A3A4R3P9_9BACT</name>
<dbReference type="Proteomes" id="UP000266426">
    <property type="component" value="Unassembled WGS sequence"/>
</dbReference>
<protein>
    <recommendedName>
        <fullName evidence="4 13">Tetraacyldisaccharide 4'-kinase</fullName>
        <ecNumber evidence="3 13">2.7.1.130</ecNumber>
    </recommendedName>
    <alternativeName>
        <fullName evidence="12 13">Lipid A 4'-kinase</fullName>
    </alternativeName>
</protein>
<evidence type="ECO:0000256" key="12">
    <source>
        <dbReference type="ARBA" id="ARBA00029757"/>
    </source>
</evidence>
<keyword evidence="11 13" id="KW-0443">Lipid metabolism</keyword>
<evidence type="ECO:0000313" key="15">
    <source>
        <dbReference type="Proteomes" id="UP000266426"/>
    </source>
</evidence>
<evidence type="ECO:0000256" key="8">
    <source>
        <dbReference type="ARBA" id="ARBA00022741"/>
    </source>
</evidence>
<dbReference type="PANTHER" id="PTHR42724">
    <property type="entry name" value="TETRAACYLDISACCHARIDE 4'-KINASE"/>
    <property type="match status" value="1"/>
</dbReference>
<dbReference type="EMBL" id="QZJZ01000081">
    <property type="protein sequence ID" value="RJP57447.1"/>
    <property type="molecule type" value="Genomic_DNA"/>
</dbReference>
<comment type="function">
    <text evidence="1 13">Transfers the gamma-phosphate of ATP to the 4'-position of a tetraacyldisaccharide 1-phosphate intermediate (termed DS-1-P) to form tetraacyldisaccharide 1,4'-bis-phosphate (lipid IVA).</text>
</comment>
<comment type="catalytic activity">
    <reaction evidence="13">
        <text>a lipid A disaccharide + ATP = a lipid IVA + ADP + H(+)</text>
        <dbReference type="Rhea" id="RHEA:67840"/>
        <dbReference type="ChEBI" id="CHEBI:15378"/>
        <dbReference type="ChEBI" id="CHEBI:30616"/>
        <dbReference type="ChEBI" id="CHEBI:176343"/>
        <dbReference type="ChEBI" id="CHEBI:176425"/>
        <dbReference type="ChEBI" id="CHEBI:456216"/>
        <dbReference type="EC" id="2.7.1.130"/>
    </reaction>
</comment>
<dbReference type="GO" id="GO:0009029">
    <property type="term" value="F:lipid-A 4'-kinase activity"/>
    <property type="evidence" value="ECO:0007669"/>
    <property type="project" value="UniProtKB-UniRule"/>
</dbReference>
<dbReference type="UniPathway" id="UPA00359">
    <property type="reaction ID" value="UER00482"/>
</dbReference>
<dbReference type="InterPro" id="IPR027417">
    <property type="entry name" value="P-loop_NTPase"/>
</dbReference>
<evidence type="ECO:0000256" key="9">
    <source>
        <dbReference type="ARBA" id="ARBA00022777"/>
    </source>
</evidence>
<evidence type="ECO:0000256" key="7">
    <source>
        <dbReference type="ARBA" id="ARBA00022679"/>
    </source>
</evidence>
<dbReference type="GO" id="GO:0005886">
    <property type="term" value="C:plasma membrane"/>
    <property type="evidence" value="ECO:0007669"/>
    <property type="project" value="TreeGrafter"/>
</dbReference>
<evidence type="ECO:0000256" key="10">
    <source>
        <dbReference type="ARBA" id="ARBA00022840"/>
    </source>
</evidence>
<dbReference type="SUPFAM" id="SSF52540">
    <property type="entry name" value="P-loop containing nucleoside triphosphate hydrolases"/>
    <property type="match status" value="1"/>
</dbReference>
<dbReference type="PANTHER" id="PTHR42724:SF1">
    <property type="entry name" value="TETRAACYLDISACCHARIDE 4'-KINASE, MITOCHONDRIAL-RELATED"/>
    <property type="match status" value="1"/>
</dbReference>
<dbReference type="GO" id="GO:0009245">
    <property type="term" value="P:lipid A biosynthetic process"/>
    <property type="evidence" value="ECO:0007669"/>
    <property type="project" value="UniProtKB-UniRule"/>
</dbReference>
<feature type="binding site" evidence="13">
    <location>
        <begin position="74"/>
        <end position="81"/>
    </location>
    <ligand>
        <name>ATP</name>
        <dbReference type="ChEBI" id="CHEBI:30616"/>
    </ligand>
</feature>
<comment type="caution">
    <text evidence="14">The sequence shown here is derived from an EMBL/GenBank/DDBJ whole genome shotgun (WGS) entry which is preliminary data.</text>
</comment>
<dbReference type="EC" id="2.7.1.130" evidence="3 13"/>
<keyword evidence="6 13" id="KW-0441">Lipid A biosynthesis</keyword>
<dbReference type="GO" id="GO:0009244">
    <property type="term" value="P:lipopolysaccharide core region biosynthetic process"/>
    <property type="evidence" value="ECO:0007669"/>
    <property type="project" value="TreeGrafter"/>
</dbReference>
<evidence type="ECO:0000256" key="1">
    <source>
        <dbReference type="ARBA" id="ARBA00002274"/>
    </source>
</evidence>
<evidence type="ECO:0000256" key="2">
    <source>
        <dbReference type="ARBA" id="ARBA00004870"/>
    </source>
</evidence>
<organism evidence="14 15">
    <name type="scientific">Candidatus Auribacter fodinae</name>
    <dbReference type="NCBI Taxonomy" id="2093366"/>
    <lineage>
        <taxon>Bacteria</taxon>
        <taxon>Pseudomonadati</taxon>
        <taxon>Candidatus Auribacterota</taxon>
        <taxon>Candidatus Auribacteria</taxon>
        <taxon>Candidatus Auribacterales</taxon>
        <taxon>Candidatus Auribacteraceae</taxon>
        <taxon>Candidatus Auribacter</taxon>
    </lineage>
</organism>
<dbReference type="NCBIfam" id="TIGR00682">
    <property type="entry name" value="lpxK"/>
    <property type="match status" value="1"/>
</dbReference>
<keyword evidence="8 13" id="KW-0547">Nucleotide-binding</keyword>
<keyword evidence="10 13" id="KW-0067">ATP-binding</keyword>
<keyword evidence="9 13" id="KW-0418">Kinase</keyword>
<evidence type="ECO:0000256" key="13">
    <source>
        <dbReference type="HAMAP-Rule" id="MF_00409"/>
    </source>
</evidence>
<dbReference type="AlphaFoldDB" id="A0A3A4R3P9"/>
<evidence type="ECO:0000313" key="14">
    <source>
        <dbReference type="EMBL" id="RJP57447.1"/>
    </source>
</evidence>
<keyword evidence="5 13" id="KW-0444">Lipid biosynthesis</keyword>
<gene>
    <name evidence="13 14" type="primary">lpxK</name>
    <name evidence="14" type="ORF">C4541_10160</name>
</gene>
<evidence type="ECO:0000256" key="3">
    <source>
        <dbReference type="ARBA" id="ARBA00012071"/>
    </source>
</evidence>
<comment type="similarity">
    <text evidence="13">Belongs to the LpxK family.</text>
</comment>
<dbReference type="Pfam" id="PF02606">
    <property type="entry name" value="LpxK"/>
    <property type="match status" value="1"/>
</dbReference>